<dbReference type="AlphaFoldDB" id="A0AAC9I4T7"/>
<dbReference type="EMBL" id="CP017479">
    <property type="protein sequence ID" value="AOW09396.1"/>
    <property type="molecule type" value="Genomic_DNA"/>
</dbReference>
<protein>
    <recommendedName>
        <fullName evidence="5">DUF4890 domain-containing protein</fullName>
    </recommendedName>
</protein>
<feature type="compositionally biased region" description="Gly residues" evidence="1">
    <location>
        <begin position="146"/>
        <end position="161"/>
    </location>
</feature>
<feature type="chain" id="PRO_5041903640" description="DUF4890 domain-containing protein" evidence="2">
    <location>
        <begin position="19"/>
        <end position="161"/>
    </location>
</feature>
<name>A0AAC9I4T7_9FLAO</name>
<sequence length="161" mass="18250">MKKLIIALVLGVGMTCFAQESSPRGNRGDMQNMTPEQRVQKQVERMTKDLSLDSKQQEAVNKLLTEKSVKAQEARAKREAQRTSGEKMTDEQRNAFRTAMQTEREDTDNKLKAILNADQFKKYTTSRQENEDRMRQRMQERRDGGNDNGGGFGGNNNGGGF</sequence>
<keyword evidence="2" id="KW-0732">Signal</keyword>
<feature type="region of interest" description="Disordered" evidence="1">
    <location>
        <begin position="18"/>
        <end position="40"/>
    </location>
</feature>
<organism evidence="3 4">
    <name type="scientific">Flavobacterium gilvum</name>
    <dbReference type="NCBI Taxonomy" id="1492737"/>
    <lineage>
        <taxon>Bacteria</taxon>
        <taxon>Pseudomonadati</taxon>
        <taxon>Bacteroidota</taxon>
        <taxon>Flavobacteriia</taxon>
        <taxon>Flavobacteriales</taxon>
        <taxon>Flavobacteriaceae</taxon>
        <taxon>Flavobacterium</taxon>
    </lineage>
</organism>
<feature type="compositionally biased region" description="Basic and acidic residues" evidence="1">
    <location>
        <begin position="128"/>
        <end position="145"/>
    </location>
</feature>
<evidence type="ECO:0008006" key="5">
    <source>
        <dbReference type="Google" id="ProtNLM"/>
    </source>
</evidence>
<reference evidence="3 4" key="1">
    <citation type="submission" date="2016-10" db="EMBL/GenBank/DDBJ databases">
        <title>Flavobacterium gilvum sp. nov., isolated from stream water.</title>
        <authorList>
            <person name="Shin S.-K."/>
            <person name="Cho Y.-J."/>
            <person name="Yi H."/>
        </authorList>
    </citation>
    <scope>NUCLEOTIDE SEQUENCE [LARGE SCALE GENOMIC DNA]</scope>
    <source>
        <strain evidence="3 4">EM1308</strain>
    </source>
</reference>
<evidence type="ECO:0000313" key="4">
    <source>
        <dbReference type="Proteomes" id="UP000175968"/>
    </source>
</evidence>
<dbReference type="Proteomes" id="UP000175968">
    <property type="component" value="Chromosome"/>
</dbReference>
<dbReference type="KEGG" id="fgl:EM308_07695"/>
<feature type="compositionally biased region" description="Polar residues" evidence="1">
    <location>
        <begin position="18"/>
        <end position="37"/>
    </location>
</feature>
<feature type="region of interest" description="Disordered" evidence="1">
    <location>
        <begin position="64"/>
        <end position="93"/>
    </location>
</feature>
<proteinExistence type="predicted"/>
<evidence type="ECO:0000256" key="2">
    <source>
        <dbReference type="SAM" id="SignalP"/>
    </source>
</evidence>
<keyword evidence="4" id="KW-1185">Reference proteome</keyword>
<feature type="region of interest" description="Disordered" evidence="1">
    <location>
        <begin position="119"/>
        <end position="161"/>
    </location>
</feature>
<evidence type="ECO:0000256" key="1">
    <source>
        <dbReference type="SAM" id="MobiDB-lite"/>
    </source>
</evidence>
<feature type="signal peptide" evidence="2">
    <location>
        <begin position="1"/>
        <end position="18"/>
    </location>
</feature>
<dbReference type="RefSeq" id="WP_051877655.1">
    <property type="nucleotide sequence ID" value="NZ_CP017479.1"/>
</dbReference>
<accession>A0AAC9I4T7</accession>
<gene>
    <name evidence="3" type="ORF">EM308_07695</name>
</gene>
<evidence type="ECO:0000313" key="3">
    <source>
        <dbReference type="EMBL" id="AOW09396.1"/>
    </source>
</evidence>